<name>A0A445KR93_GLYSO</name>
<keyword evidence="4" id="KW-0539">Nucleus</keyword>
<dbReference type="PANTHER" id="PTHR31744">
    <property type="entry name" value="PROTEIN CUP-SHAPED COTYLEDON 2-RELATED"/>
    <property type="match status" value="1"/>
</dbReference>
<dbReference type="PROSITE" id="PS51005">
    <property type="entry name" value="NAC"/>
    <property type="match status" value="1"/>
</dbReference>
<keyword evidence="3" id="KW-0804">Transcription</keyword>
<keyword evidence="7" id="KW-1185">Reference proteome</keyword>
<dbReference type="GO" id="GO:0006355">
    <property type="term" value="P:regulation of DNA-templated transcription"/>
    <property type="evidence" value="ECO:0007669"/>
    <property type="project" value="InterPro"/>
</dbReference>
<proteinExistence type="predicted"/>
<evidence type="ECO:0000256" key="4">
    <source>
        <dbReference type="ARBA" id="ARBA00023242"/>
    </source>
</evidence>
<dbReference type="InterPro" id="IPR003441">
    <property type="entry name" value="NAC-dom"/>
</dbReference>
<organism evidence="6 7">
    <name type="scientific">Glycine soja</name>
    <name type="common">Wild soybean</name>
    <dbReference type="NCBI Taxonomy" id="3848"/>
    <lineage>
        <taxon>Eukaryota</taxon>
        <taxon>Viridiplantae</taxon>
        <taxon>Streptophyta</taxon>
        <taxon>Embryophyta</taxon>
        <taxon>Tracheophyta</taxon>
        <taxon>Spermatophyta</taxon>
        <taxon>Magnoliopsida</taxon>
        <taxon>eudicotyledons</taxon>
        <taxon>Gunneridae</taxon>
        <taxon>Pentapetalae</taxon>
        <taxon>rosids</taxon>
        <taxon>fabids</taxon>
        <taxon>Fabales</taxon>
        <taxon>Fabaceae</taxon>
        <taxon>Papilionoideae</taxon>
        <taxon>50 kb inversion clade</taxon>
        <taxon>NPAAA clade</taxon>
        <taxon>indigoferoid/millettioid clade</taxon>
        <taxon>Phaseoleae</taxon>
        <taxon>Glycine</taxon>
        <taxon>Glycine subgen. Soja</taxon>
    </lineage>
</organism>
<evidence type="ECO:0000259" key="5">
    <source>
        <dbReference type="PROSITE" id="PS51005"/>
    </source>
</evidence>
<keyword evidence="2" id="KW-0238">DNA-binding</keyword>
<dbReference type="Proteomes" id="UP000289340">
    <property type="component" value="Chromosome 5"/>
</dbReference>
<dbReference type="Pfam" id="PF02365">
    <property type="entry name" value="NAM"/>
    <property type="match status" value="1"/>
</dbReference>
<feature type="domain" description="NAC" evidence="5">
    <location>
        <begin position="3"/>
        <end position="151"/>
    </location>
</feature>
<dbReference type="AlphaFoldDB" id="A0A445KR93"/>
<keyword evidence="1" id="KW-0805">Transcription regulation</keyword>
<evidence type="ECO:0000256" key="1">
    <source>
        <dbReference type="ARBA" id="ARBA00023015"/>
    </source>
</evidence>
<reference evidence="6 7" key="1">
    <citation type="submission" date="2018-09" db="EMBL/GenBank/DDBJ databases">
        <title>A high-quality reference genome of wild soybean provides a powerful tool to mine soybean genomes.</title>
        <authorList>
            <person name="Xie M."/>
            <person name="Chung C.Y.L."/>
            <person name="Li M.-W."/>
            <person name="Wong F.-L."/>
            <person name="Chan T.-F."/>
            <person name="Lam H.-M."/>
        </authorList>
    </citation>
    <scope>NUCLEOTIDE SEQUENCE [LARGE SCALE GENOMIC DNA]</scope>
    <source>
        <strain evidence="7">cv. W05</strain>
        <tissue evidence="6">Hypocotyl of etiolated seedlings</tissue>
    </source>
</reference>
<comment type="caution">
    <text evidence="6">The sequence shown here is derived from an EMBL/GenBank/DDBJ whole genome shotgun (WGS) entry which is preliminary data.</text>
</comment>
<dbReference type="PANTHER" id="PTHR31744:SF210">
    <property type="entry name" value="NAC DOMAIN-CONTAINING PROTEIN 86-LIKE"/>
    <property type="match status" value="1"/>
</dbReference>
<evidence type="ECO:0000256" key="2">
    <source>
        <dbReference type="ARBA" id="ARBA00023125"/>
    </source>
</evidence>
<evidence type="ECO:0000313" key="7">
    <source>
        <dbReference type="Proteomes" id="UP000289340"/>
    </source>
</evidence>
<evidence type="ECO:0000313" key="6">
    <source>
        <dbReference type="EMBL" id="RZC13173.1"/>
    </source>
</evidence>
<evidence type="ECO:0000256" key="3">
    <source>
        <dbReference type="ARBA" id="ARBA00023163"/>
    </source>
</evidence>
<accession>A0A445KR93</accession>
<sequence>MAKAVGVRFHPTGVELVVYFLKRKVMAKKICDGFIAELDIYKYAPWGLPDKSCLRTGELEWYFFCPLEKKYGSGSKMKLATKIRYWKATGKDRVVQHNNRTVGMIKTLIFHTGKSPCGERTDWDSYVVCKVFQKEGLGPRKGAHCARPFNEEEWDDEEIGIPCAALTAPVPILPMTSDGSVPNDNLPASGCTGSASISCLSGSLPSPGTVNPTGPNDQAANDNDILPMLDIFNDDKWFEEVYNPGQENIVEGASPSDDFFEGLEDYLAGFSSGQNTEFNTNGMRLLQNTGDIGNSDNLDFIELNDLDTPLFYPITQP</sequence>
<dbReference type="GO" id="GO:0003677">
    <property type="term" value="F:DNA binding"/>
    <property type="evidence" value="ECO:0007669"/>
    <property type="project" value="UniProtKB-KW"/>
</dbReference>
<dbReference type="Gene3D" id="2.170.150.80">
    <property type="entry name" value="NAC domain"/>
    <property type="match status" value="1"/>
</dbReference>
<protein>
    <submittedName>
        <fullName evidence="6">NAC domain-containing protein 82</fullName>
    </submittedName>
</protein>
<dbReference type="InterPro" id="IPR036093">
    <property type="entry name" value="NAC_dom_sf"/>
</dbReference>
<dbReference type="SUPFAM" id="SSF101941">
    <property type="entry name" value="NAC domain"/>
    <property type="match status" value="1"/>
</dbReference>
<dbReference type="EMBL" id="QZWG01000005">
    <property type="protein sequence ID" value="RZC13173.1"/>
    <property type="molecule type" value="Genomic_DNA"/>
</dbReference>
<gene>
    <name evidence="6" type="ORF">D0Y65_012749</name>
</gene>